<evidence type="ECO:0000256" key="1">
    <source>
        <dbReference type="ARBA" id="ARBA00022737"/>
    </source>
</evidence>
<dbReference type="Ensembl" id="ENSXCOT00000012937.1">
    <property type="protein sequence ID" value="ENSXCOP00000012783.1"/>
    <property type="gene ID" value="ENSXCOG00000009661.1"/>
</dbReference>
<accession>A0A3B5LL19</accession>
<organism evidence="4 5">
    <name type="scientific">Xiphophorus couchianus</name>
    <name type="common">Monterrey platyfish</name>
    <dbReference type="NCBI Taxonomy" id="32473"/>
    <lineage>
        <taxon>Eukaryota</taxon>
        <taxon>Metazoa</taxon>
        <taxon>Chordata</taxon>
        <taxon>Craniata</taxon>
        <taxon>Vertebrata</taxon>
        <taxon>Euteleostomi</taxon>
        <taxon>Actinopterygii</taxon>
        <taxon>Neopterygii</taxon>
        <taxon>Teleostei</taxon>
        <taxon>Neoteleostei</taxon>
        <taxon>Acanthomorphata</taxon>
        <taxon>Ovalentaria</taxon>
        <taxon>Atherinomorphae</taxon>
        <taxon>Cyprinodontiformes</taxon>
        <taxon>Poeciliidae</taxon>
        <taxon>Poeciliinae</taxon>
        <taxon>Xiphophorus</taxon>
    </lineage>
</organism>
<evidence type="ECO:0000259" key="3">
    <source>
        <dbReference type="Pfam" id="PF26281"/>
    </source>
</evidence>
<evidence type="ECO:0000313" key="4">
    <source>
        <dbReference type="Ensembl" id="ENSXCOP00000012783.1"/>
    </source>
</evidence>
<dbReference type="GeneTree" id="ENSGT00940000176036"/>
<protein>
    <recommendedName>
        <fullName evidence="3">ABTB2/3 histone-like domain-containing protein</fullName>
    </recommendedName>
</protein>
<dbReference type="Pfam" id="PF26281">
    <property type="entry name" value="Histone_ABTB"/>
    <property type="match status" value="1"/>
</dbReference>
<dbReference type="Proteomes" id="UP000261380">
    <property type="component" value="Unplaced"/>
</dbReference>
<reference evidence="4" key="2">
    <citation type="submission" date="2025-09" db="UniProtKB">
        <authorList>
            <consortium name="Ensembl"/>
        </authorList>
    </citation>
    <scope>IDENTIFICATION</scope>
</reference>
<dbReference type="GO" id="GO:0046982">
    <property type="term" value="F:protein heterodimerization activity"/>
    <property type="evidence" value="ECO:0007669"/>
    <property type="project" value="InterPro"/>
</dbReference>
<keyword evidence="5" id="KW-1185">Reference proteome</keyword>
<keyword evidence="2" id="KW-0040">ANK repeat</keyword>
<dbReference type="PANTHER" id="PTHR46071:SF3">
    <property type="entry name" value="ANKYRIN REPEAT AND BTB_POZ DOMAIN-CONTAINING PROTEIN 2"/>
    <property type="match status" value="1"/>
</dbReference>
<evidence type="ECO:0000256" key="2">
    <source>
        <dbReference type="ARBA" id="ARBA00023043"/>
    </source>
</evidence>
<dbReference type="SUPFAM" id="SSF47113">
    <property type="entry name" value="Histone-fold"/>
    <property type="match status" value="1"/>
</dbReference>
<dbReference type="InterPro" id="IPR059008">
    <property type="entry name" value="ABTB2/3_histone"/>
</dbReference>
<name>A0A3B5LL19_9TELE</name>
<dbReference type="InterPro" id="IPR052089">
    <property type="entry name" value="Ankyrin-BTB/POZ_domain"/>
</dbReference>
<dbReference type="Gene3D" id="1.10.20.10">
    <property type="entry name" value="Histone, subunit A"/>
    <property type="match status" value="1"/>
</dbReference>
<evidence type="ECO:0000313" key="5">
    <source>
        <dbReference type="Proteomes" id="UP000261380"/>
    </source>
</evidence>
<dbReference type="STRING" id="32473.ENSXCOP00000012783"/>
<sequence length="261" mass="28697">MAGDNMSNSVLVKTLEDLSLDSGYIAGEASLSTCGRSGQSQPPSSAPRRCSWWQQAGSLYSRNGSSDSCPCLPELDEYPWTERELRDVVQKVSRGDCFAPEAVHRLSVLLRRAVFRVSREAQRQSGLHRRCSRLEVQSAVRLVLSWGLAERSVSSAVRAVSLHCMNSGDTALRGPLLPVDGGNTRVGARSRVLRNLPSGVRGNCGPVTPELLQEAVGLWGLLQLYEHLICGKNTNGEFSKPNKMILNICFYFIDSPKHQVR</sequence>
<feature type="domain" description="ABTB2/3 histone-like" evidence="3">
    <location>
        <begin position="79"/>
        <end position="173"/>
    </location>
</feature>
<proteinExistence type="predicted"/>
<keyword evidence="1" id="KW-0677">Repeat</keyword>
<reference evidence="4" key="1">
    <citation type="submission" date="2025-08" db="UniProtKB">
        <authorList>
            <consortium name="Ensembl"/>
        </authorList>
    </citation>
    <scope>IDENTIFICATION</scope>
</reference>
<dbReference type="InterPro" id="IPR009072">
    <property type="entry name" value="Histone-fold"/>
</dbReference>
<dbReference type="AlphaFoldDB" id="A0A3B5LL19"/>
<dbReference type="PANTHER" id="PTHR46071">
    <property type="entry name" value="ANKYRIN REPEAT AND BTB/POZ DOMAIN-CONTAINING"/>
    <property type="match status" value="1"/>
</dbReference>